<evidence type="ECO:0000313" key="7">
    <source>
        <dbReference type="Proteomes" id="UP000051461"/>
    </source>
</evidence>
<dbReference type="GO" id="GO:0004725">
    <property type="term" value="F:protein tyrosine phosphatase activity"/>
    <property type="evidence" value="ECO:0007669"/>
    <property type="project" value="UniProtKB-UniRule"/>
</dbReference>
<dbReference type="EC" id="3.1.3.48" evidence="5"/>
<dbReference type="AlphaFoldDB" id="A0A0R1GFA7"/>
<keyword evidence="2 5" id="KW-0378">Hydrolase</keyword>
<proteinExistence type="inferred from homology"/>
<dbReference type="Proteomes" id="UP000051461">
    <property type="component" value="Unassembled WGS sequence"/>
</dbReference>
<evidence type="ECO:0000256" key="2">
    <source>
        <dbReference type="ARBA" id="ARBA00022801"/>
    </source>
</evidence>
<dbReference type="STRING" id="1423726.FC07_GL001622"/>
<evidence type="ECO:0000313" key="6">
    <source>
        <dbReference type="EMBL" id="KRK32878.1"/>
    </source>
</evidence>
<dbReference type="InterPro" id="IPR016667">
    <property type="entry name" value="Caps_polysacc_synth_CpsB/CapC"/>
</dbReference>
<dbReference type="PIRSF" id="PIRSF016557">
    <property type="entry name" value="Caps_synth_CpsB"/>
    <property type="match status" value="1"/>
</dbReference>
<evidence type="ECO:0000256" key="4">
    <source>
        <dbReference type="ARBA" id="ARBA00051722"/>
    </source>
</evidence>
<evidence type="ECO:0000256" key="3">
    <source>
        <dbReference type="ARBA" id="ARBA00022912"/>
    </source>
</evidence>
<keyword evidence="3 5" id="KW-0904">Protein phosphatase</keyword>
<protein>
    <recommendedName>
        <fullName evidence="5">Tyrosine-protein phosphatase</fullName>
        <ecNumber evidence="5">3.1.3.48</ecNumber>
    </recommendedName>
</protein>
<sequence length="257" mass="28466">MIDLHCHILPGVDDGAKNTPFALDMAREAVREGITHILVTPHHLDGEYVNHKQDVLTQTAAFQTALATANIPLTVFPGQEVHLNGNLLQAIASGDVLFADTGNRYLMLEFPHQAVPAYAQQMIFDLQSQGIVPVIVHPERNVAIQQDPQLLYDFVSAGCLTQLTASSYLGVFGEHVETFTQQIIDAGMGYIFASDAHNLKGRNFRMDRAFAKLTQHNGQAAADLMAQHAKQIINGEPVAPNDFQMIQTKKKKRFFFF</sequence>
<dbReference type="Gene3D" id="3.20.20.140">
    <property type="entry name" value="Metal-dependent hydrolases"/>
    <property type="match status" value="1"/>
</dbReference>
<keyword evidence="7" id="KW-1185">Reference proteome</keyword>
<accession>A0A0R1GFA7</accession>
<comment type="catalytic activity">
    <reaction evidence="4 5">
        <text>O-phospho-L-tyrosyl-[protein] + H2O = L-tyrosyl-[protein] + phosphate</text>
        <dbReference type="Rhea" id="RHEA:10684"/>
        <dbReference type="Rhea" id="RHEA-COMP:10136"/>
        <dbReference type="Rhea" id="RHEA-COMP:20101"/>
        <dbReference type="ChEBI" id="CHEBI:15377"/>
        <dbReference type="ChEBI" id="CHEBI:43474"/>
        <dbReference type="ChEBI" id="CHEBI:46858"/>
        <dbReference type="ChEBI" id="CHEBI:61978"/>
        <dbReference type="EC" id="3.1.3.48"/>
    </reaction>
</comment>
<name>A0A0R1GFA7_9LACO</name>
<comment type="caution">
    <text evidence="6">The sequence shown here is derived from an EMBL/GenBank/DDBJ whole genome shotgun (WGS) entry which is preliminary data.</text>
</comment>
<gene>
    <name evidence="6" type="ORF">FC07_GL001622</name>
</gene>
<dbReference type="Pfam" id="PF19567">
    <property type="entry name" value="CpsB_CapC"/>
    <property type="match status" value="1"/>
</dbReference>
<dbReference type="PANTHER" id="PTHR39181:SF1">
    <property type="entry name" value="TYROSINE-PROTEIN PHOSPHATASE YWQE"/>
    <property type="match status" value="1"/>
</dbReference>
<evidence type="ECO:0000256" key="5">
    <source>
        <dbReference type="PIRNR" id="PIRNR016557"/>
    </source>
</evidence>
<dbReference type="InterPro" id="IPR016195">
    <property type="entry name" value="Pol/histidinol_Pase-like"/>
</dbReference>
<dbReference type="RefSeq" id="WP_057905658.1">
    <property type="nucleotide sequence ID" value="NZ_AZDA01000133.1"/>
</dbReference>
<organism evidence="6 7">
    <name type="scientific">Loigolactobacillus bifermentans DSM 20003</name>
    <dbReference type="NCBI Taxonomy" id="1423726"/>
    <lineage>
        <taxon>Bacteria</taxon>
        <taxon>Bacillati</taxon>
        <taxon>Bacillota</taxon>
        <taxon>Bacilli</taxon>
        <taxon>Lactobacillales</taxon>
        <taxon>Lactobacillaceae</taxon>
        <taxon>Loigolactobacillus</taxon>
    </lineage>
</organism>
<dbReference type="EMBL" id="AZDA01000133">
    <property type="protein sequence ID" value="KRK32878.1"/>
    <property type="molecule type" value="Genomic_DNA"/>
</dbReference>
<comment type="similarity">
    <text evidence="1 5">Belongs to the metallo-dependent hydrolases superfamily. CpsB/CapC family.</text>
</comment>
<evidence type="ECO:0000256" key="1">
    <source>
        <dbReference type="ARBA" id="ARBA00005750"/>
    </source>
</evidence>
<dbReference type="GO" id="GO:0030145">
    <property type="term" value="F:manganese ion binding"/>
    <property type="evidence" value="ECO:0007669"/>
    <property type="project" value="UniProtKB-UniRule"/>
</dbReference>
<reference evidence="6 7" key="1">
    <citation type="journal article" date="2015" name="Genome Announc.">
        <title>Expanding the biotechnology potential of lactobacilli through comparative genomics of 213 strains and associated genera.</title>
        <authorList>
            <person name="Sun Z."/>
            <person name="Harris H.M."/>
            <person name="McCann A."/>
            <person name="Guo C."/>
            <person name="Argimon S."/>
            <person name="Zhang W."/>
            <person name="Yang X."/>
            <person name="Jeffery I.B."/>
            <person name="Cooney J.C."/>
            <person name="Kagawa T.F."/>
            <person name="Liu W."/>
            <person name="Song Y."/>
            <person name="Salvetti E."/>
            <person name="Wrobel A."/>
            <person name="Rasinkangas P."/>
            <person name="Parkhill J."/>
            <person name="Rea M.C."/>
            <person name="O'Sullivan O."/>
            <person name="Ritari J."/>
            <person name="Douillard F.P."/>
            <person name="Paul Ross R."/>
            <person name="Yang R."/>
            <person name="Briner A.E."/>
            <person name="Felis G.E."/>
            <person name="de Vos W.M."/>
            <person name="Barrangou R."/>
            <person name="Klaenhammer T.R."/>
            <person name="Caufield P.W."/>
            <person name="Cui Y."/>
            <person name="Zhang H."/>
            <person name="O'Toole P.W."/>
        </authorList>
    </citation>
    <scope>NUCLEOTIDE SEQUENCE [LARGE SCALE GENOMIC DNA]</scope>
    <source>
        <strain evidence="6 7">DSM 20003</strain>
    </source>
</reference>
<dbReference type="PATRIC" id="fig|1423726.3.peg.1681"/>
<dbReference type="SUPFAM" id="SSF89550">
    <property type="entry name" value="PHP domain-like"/>
    <property type="match status" value="1"/>
</dbReference>
<dbReference type="PANTHER" id="PTHR39181">
    <property type="entry name" value="TYROSINE-PROTEIN PHOSPHATASE YWQE"/>
    <property type="match status" value="1"/>
</dbReference>